<dbReference type="GO" id="GO:0016810">
    <property type="term" value="F:hydrolase activity, acting on carbon-nitrogen (but not peptide) bonds"/>
    <property type="evidence" value="ECO:0007669"/>
    <property type="project" value="InterPro"/>
</dbReference>
<dbReference type="SUPFAM" id="SSF51735">
    <property type="entry name" value="NAD(P)-binding Rossmann-fold domains"/>
    <property type="match status" value="1"/>
</dbReference>
<feature type="domain" description="NodB homology" evidence="2">
    <location>
        <begin position="343"/>
        <end position="542"/>
    </location>
</feature>
<dbReference type="InterPro" id="IPR037950">
    <property type="entry name" value="PgdA-like"/>
</dbReference>
<proteinExistence type="predicted"/>
<dbReference type="PROSITE" id="PS51677">
    <property type="entry name" value="NODB"/>
    <property type="match status" value="1"/>
</dbReference>
<dbReference type="PANTHER" id="PTHR47561">
    <property type="entry name" value="POLYSACCHARIDE DEACETYLASE FAMILY PROTEIN (AFU_ORTHOLOGUE AFUA_6G05030)"/>
    <property type="match status" value="1"/>
</dbReference>
<dbReference type="InterPro" id="IPR036291">
    <property type="entry name" value="NAD(P)-bd_dom_sf"/>
</dbReference>
<feature type="region of interest" description="Disordered" evidence="1">
    <location>
        <begin position="286"/>
        <end position="310"/>
    </location>
</feature>
<evidence type="ECO:0000313" key="3">
    <source>
        <dbReference type="EMBL" id="CAF9904470.1"/>
    </source>
</evidence>
<dbReference type="EMBL" id="CAJPDT010000001">
    <property type="protein sequence ID" value="CAF9904470.1"/>
    <property type="molecule type" value="Genomic_DNA"/>
</dbReference>
<dbReference type="GO" id="GO:0005975">
    <property type="term" value="P:carbohydrate metabolic process"/>
    <property type="evidence" value="ECO:0007669"/>
    <property type="project" value="InterPro"/>
</dbReference>
<dbReference type="Pfam" id="PF13561">
    <property type="entry name" value="adh_short_C2"/>
    <property type="match status" value="1"/>
</dbReference>
<feature type="compositionally biased region" description="Low complexity" evidence="1">
    <location>
        <begin position="290"/>
        <end position="308"/>
    </location>
</feature>
<dbReference type="Pfam" id="PF01522">
    <property type="entry name" value="Polysacc_deac_1"/>
    <property type="match status" value="1"/>
</dbReference>
<organism evidence="3 4">
    <name type="scientific">Imshaugia aleurites</name>
    <dbReference type="NCBI Taxonomy" id="172621"/>
    <lineage>
        <taxon>Eukaryota</taxon>
        <taxon>Fungi</taxon>
        <taxon>Dikarya</taxon>
        <taxon>Ascomycota</taxon>
        <taxon>Pezizomycotina</taxon>
        <taxon>Lecanoromycetes</taxon>
        <taxon>OSLEUM clade</taxon>
        <taxon>Lecanoromycetidae</taxon>
        <taxon>Lecanorales</taxon>
        <taxon>Lecanorineae</taxon>
        <taxon>Parmeliaceae</taxon>
        <taxon>Imshaugia</taxon>
    </lineage>
</organism>
<dbReference type="InterPro" id="IPR011330">
    <property type="entry name" value="Glyco_hydro/deAcase_b/a-brl"/>
</dbReference>
<evidence type="ECO:0000313" key="4">
    <source>
        <dbReference type="Proteomes" id="UP000664534"/>
    </source>
</evidence>
<comment type="caution">
    <text evidence="3">The sequence shown here is derived from an EMBL/GenBank/DDBJ whole genome shotgun (WGS) entry which is preliminary data.</text>
</comment>
<protein>
    <recommendedName>
        <fullName evidence="2">NodB homology domain-containing protein</fullName>
    </recommendedName>
</protein>
<gene>
    <name evidence="3" type="ORF">IMSHALPRED_000071</name>
</gene>
<keyword evidence="4" id="KW-1185">Reference proteome</keyword>
<dbReference type="CDD" id="cd10938">
    <property type="entry name" value="CE4_HpPgdA_like"/>
    <property type="match status" value="1"/>
</dbReference>
<dbReference type="Proteomes" id="UP000664534">
    <property type="component" value="Unassembled WGS sequence"/>
</dbReference>
<dbReference type="AlphaFoldDB" id="A0A8H3EF56"/>
<dbReference type="Gene3D" id="3.20.20.370">
    <property type="entry name" value="Glycoside hydrolase/deacetylase"/>
    <property type="match status" value="1"/>
</dbReference>
<dbReference type="PANTHER" id="PTHR47561:SF2">
    <property type="entry name" value="HYPOTHETICAL POLYSACCHARIDE DEACETYLASE (EUROFUNG)"/>
    <property type="match status" value="1"/>
</dbReference>
<sequence length="621" mass="68373">MSGTPSFLALEGLHVFITGAAGGIGSQAVREFLAQGCKVTAHDRKRIDRPPSTTDGTLHIVQGDISNEDSIRTCIKSARDHHGPINILVANAGVTDESHEYPIWDIPLDLWQDVYNVNIRGTFLTIKHFLQSAATCQEENGKELENLAIVVTGSETGKFGQEGHTEYASGKAGLQYGLVRGVKNEIVRLNGKARINAVAPGWVDTPLIEGRLDDPKEMWAEAQATIYCDSVPLRKIAKPEDIACAMAFLASHRAAGHISGECLSVDGGMEGRLIWKEPGLSDVVEHHESTSISSASSSAPEPKQSPSSAIPPIAKRKVQVALSVDFDAISGLLGTGKDDANNKADYSQGFFAGNIGVTRLVTLFKKYGIADKVTWFLPGHSMETFPAATKTIEESGCEVALHGYSHEGAYQMTEQQEKDVLEKCIDLATKLTGKKPIGYRAPLYQLRESTIKLLVEHGFLYDTSLCAHDSKPYLAPLDAPIQPPDFSKPAATWMHPTPIPTTTATAISLIEIPCNWYMEDMTPLAYFPHVPNSHGYVDVRLIEQMWKDRFEWLWENGPGGEDEGRDFVFPLVLHPDCSGMPHVIGMVERMLKWLKERDGVEFWRCEDIAREWRAEAIKKGK</sequence>
<dbReference type="Gene3D" id="3.40.50.720">
    <property type="entry name" value="NAD(P)-binding Rossmann-like Domain"/>
    <property type="match status" value="1"/>
</dbReference>
<dbReference type="OrthoDB" id="504708at2759"/>
<dbReference type="InterPro" id="IPR002509">
    <property type="entry name" value="NODB_dom"/>
</dbReference>
<reference evidence="3" key="1">
    <citation type="submission" date="2021-03" db="EMBL/GenBank/DDBJ databases">
        <authorList>
            <person name="Tagirdzhanova G."/>
        </authorList>
    </citation>
    <scope>NUCLEOTIDE SEQUENCE</scope>
</reference>
<evidence type="ECO:0000259" key="2">
    <source>
        <dbReference type="PROSITE" id="PS51677"/>
    </source>
</evidence>
<dbReference type="InterPro" id="IPR002347">
    <property type="entry name" value="SDR_fam"/>
</dbReference>
<evidence type="ECO:0000256" key="1">
    <source>
        <dbReference type="SAM" id="MobiDB-lite"/>
    </source>
</evidence>
<dbReference type="PRINTS" id="PR00081">
    <property type="entry name" value="GDHRDH"/>
</dbReference>
<dbReference type="SUPFAM" id="SSF88713">
    <property type="entry name" value="Glycoside hydrolase/deacetylase"/>
    <property type="match status" value="1"/>
</dbReference>
<dbReference type="CDD" id="cd05233">
    <property type="entry name" value="SDR_c"/>
    <property type="match status" value="1"/>
</dbReference>
<name>A0A8H3EF56_9LECA</name>
<accession>A0A8H3EF56</accession>